<proteinExistence type="predicted"/>
<accession>A0ABT3FMW0</accession>
<comment type="caution">
    <text evidence="1">The sequence shown here is derived from an EMBL/GenBank/DDBJ whole genome shotgun (WGS) entry which is preliminary data.</text>
</comment>
<dbReference type="EMBL" id="JAPDDS010000003">
    <property type="protein sequence ID" value="MCW1884601.1"/>
    <property type="molecule type" value="Genomic_DNA"/>
</dbReference>
<gene>
    <name evidence="1" type="ORF">OKA04_07640</name>
</gene>
<evidence type="ECO:0000313" key="2">
    <source>
        <dbReference type="Proteomes" id="UP001207930"/>
    </source>
</evidence>
<keyword evidence="2" id="KW-1185">Reference proteome</keyword>
<organism evidence="1 2">
    <name type="scientific">Luteolibacter flavescens</name>
    <dbReference type="NCBI Taxonomy" id="1859460"/>
    <lineage>
        <taxon>Bacteria</taxon>
        <taxon>Pseudomonadati</taxon>
        <taxon>Verrucomicrobiota</taxon>
        <taxon>Verrucomicrobiia</taxon>
        <taxon>Verrucomicrobiales</taxon>
        <taxon>Verrucomicrobiaceae</taxon>
        <taxon>Luteolibacter</taxon>
    </lineage>
</organism>
<evidence type="ECO:0000313" key="1">
    <source>
        <dbReference type="EMBL" id="MCW1884601.1"/>
    </source>
</evidence>
<dbReference type="RefSeq" id="WP_264500558.1">
    <property type="nucleotide sequence ID" value="NZ_JAPDDS010000003.1"/>
</dbReference>
<reference evidence="1 2" key="1">
    <citation type="submission" date="2022-10" db="EMBL/GenBank/DDBJ databases">
        <title>Luteolibacter flavescens strain MCCC 1K03193, whole genome shotgun sequencing project.</title>
        <authorList>
            <person name="Zhao G."/>
            <person name="Shen L."/>
        </authorList>
    </citation>
    <scope>NUCLEOTIDE SEQUENCE [LARGE SCALE GENOMIC DNA]</scope>
    <source>
        <strain evidence="1 2">MCCC 1K03193</strain>
    </source>
</reference>
<sequence>MSQDTKPLIAARREGWTLEVVQSFDEAEASERARWHAATPEERFEAAAQIRYIVYGKAAATARLQRVLEVVSGA</sequence>
<protein>
    <submittedName>
        <fullName evidence="1">Uncharacterized protein</fullName>
    </submittedName>
</protein>
<name>A0ABT3FMW0_9BACT</name>
<dbReference type="Proteomes" id="UP001207930">
    <property type="component" value="Unassembled WGS sequence"/>
</dbReference>